<feature type="non-terminal residue" evidence="1">
    <location>
        <position position="186"/>
    </location>
</feature>
<reference evidence="1" key="1">
    <citation type="submission" date="2022-03" db="EMBL/GenBank/DDBJ databases">
        <title>Draft genome sequence of Aduncisulcus paluster, a free-living microaerophilic Fornicata.</title>
        <authorList>
            <person name="Yuyama I."/>
            <person name="Kume K."/>
            <person name="Tamura T."/>
            <person name="Inagaki Y."/>
            <person name="Hashimoto T."/>
        </authorList>
    </citation>
    <scope>NUCLEOTIDE SEQUENCE</scope>
    <source>
        <strain evidence="1">NY0171</strain>
    </source>
</reference>
<proteinExistence type="predicted"/>
<protein>
    <submittedName>
        <fullName evidence="1">Uncharacterized protein</fullName>
    </submittedName>
</protein>
<dbReference type="Proteomes" id="UP001057375">
    <property type="component" value="Unassembled WGS sequence"/>
</dbReference>
<accession>A0ABQ5KM23</accession>
<evidence type="ECO:0000313" key="2">
    <source>
        <dbReference type="Proteomes" id="UP001057375"/>
    </source>
</evidence>
<keyword evidence="2" id="KW-1185">Reference proteome</keyword>
<dbReference type="EMBL" id="BQXS01010308">
    <property type="protein sequence ID" value="GKT33540.1"/>
    <property type="molecule type" value="Genomic_DNA"/>
</dbReference>
<gene>
    <name evidence="1" type="ORF">ADUPG1_007411</name>
</gene>
<evidence type="ECO:0000313" key="1">
    <source>
        <dbReference type="EMBL" id="GKT33540.1"/>
    </source>
</evidence>
<sequence>MPNVPERGNIPSEAYKTWGGSCILCLYVSTENLMIISSSKCDRDRLLSIYEGENLLSGDEDFDDFDDFGGFDGFEEEIHDECESHPSKGCEHSSRAVDVPIDSSAYRPIGEVVKSASLRSPLVILDNILSGLTCLSRTMLSGVLLKKMTHATYQEFRLAAQEDIRRGCPIRNEFLSLKRIRELRSM</sequence>
<comment type="caution">
    <text evidence="1">The sequence shown here is derived from an EMBL/GenBank/DDBJ whole genome shotgun (WGS) entry which is preliminary data.</text>
</comment>
<organism evidence="1 2">
    <name type="scientific">Aduncisulcus paluster</name>
    <dbReference type="NCBI Taxonomy" id="2918883"/>
    <lineage>
        <taxon>Eukaryota</taxon>
        <taxon>Metamonada</taxon>
        <taxon>Carpediemonas-like organisms</taxon>
        <taxon>Aduncisulcus</taxon>
    </lineage>
</organism>
<name>A0ABQ5KM23_9EUKA</name>